<feature type="compositionally biased region" description="Basic and acidic residues" evidence="1">
    <location>
        <begin position="55"/>
        <end position="71"/>
    </location>
</feature>
<proteinExistence type="predicted"/>
<evidence type="ECO:0000313" key="3">
    <source>
        <dbReference type="EMBL" id="AVO43410.1"/>
    </source>
</evidence>
<dbReference type="OrthoDB" id="5957380at2"/>
<dbReference type="AlphaFoldDB" id="A0A2S0N5I8"/>
<keyword evidence="3" id="KW-0614">Plasmid</keyword>
<sequence>MANIASVFKAEISRIARKEVRAEVESLKKANSQHRSAIAELRRELAALQKQLKQAQRERASSDAKEKATDRKYRFSAARMAAHRSRLGLSAADYGRLISMSGATIYLWEQGKARPKPEQVQQLGELKHRSGKEILARLAQAKASKSGQPPPK</sequence>
<dbReference type="SMART" id="SM00530">
    <property type="entry name" value="HTH_XRE"/>
    <property type="match status" value="1"/>
</dbReference>
<dbReference type="SUPFAM" id="SSF47413">
    <property type="entry name" value="lambda repressor-like DNA-binding domains"/>
    <property type="match status" value="1"/>
</dbReference>
<dbReference type="KEGG" id="simp:C6571_18400"/>
<name>A0A2S0N5I8_9BURK</name>
<feature type="domain" description="HTH cro/C1-type" evidence="2">
    <location>
        <begin position="79"/>
        <end position="134"/>
    </location>
</feature>
<evidence type="ECO:0000256" key="1">
    <source>
        <dbReference type="SAM" id="MobiDB-lite"/>
    </source>
</evidence>
<evidence type="ECO:0000313" key="4">
    <source>
        <dbReference type="Proteomes" id="UP000239326"/>
    </source>
</evidence>
<accession>A0A2S0N5I8</accession>
<dbReference type="GO" id="GO:0003677">
    <property type="term" value="F:DNA binding"/>
    <property type="evidence" value="ECO:0007669"/>
    <property type="project" value="InterPro"/>
</dbReference>
<feature type="region of interest" description="Disordered" evidence="1">
    <location>
        <begin position="52"/>
        <end position="71"/>
    </location>
</feature>
<keyword evidence="4" id="KW-1185">Reference proteome</keyword>
<reference evidence="3 4" key="1">
    <citation type="submission" date="2018-03" db="EMBL/GenBank/DDBJ databases">
        <title>Genome sequencing of Simplicispira sp.</title>
        <authorList>
            <person name="Kim S.-J."/>
            <person name="Heo J."/>
            <person name="Kwon S.-W."/>
        </authorList>
    </citation>
    <scope>NUCLEOTIDE SEQUENCE [LARGE SCALE GENOMIC DNA]</scope>
    <source>
        <strain evidence="3 4">SC1-8</strain>
        <plasmid evidence="3 4">unnamed1</plasmid>
    </source>
</reference>
<dbReference type="Proteomes" id="UP000239326">
    <property type="component" value="Plasmid unnamed1"/>
</dbReference>
<geneLocation type="plasmid" evidence="3 4">
    <name>unnamed1</name>
</geneLocation>
<dbReference type="CDD" id="cd00093">
    <property type="entry name" value="HTH_XRE"/>
    <property type="match status" value="1"/>
</dbReference>
<dbReference type="Gene3D" id="1.10.260.40">
    <property type="entry name" value="lambda repressor-like DNA-binding domains"/>
    <property type="match status" value="1"/>
</dbReference>
<gene>
    <name evidence="3" type="ORF">C6571_18400</name>
</gene>
<dbReference type="RefSeq" id="WP_106448360.1">
    <property type="nucleotide sequence ID" value="NZ_CP027670.1"/>
</dbReference>
<evidence type="ECO:0000259" key="2">
    <source>
        <dbReference type="SMART" id="SM00530"/>
    </source>
</evidence>
<organism evidence="3 4">
    <name type="scientific">Simplicispira suum</name>
    <dbReference type="NCBI Taxonomy" id="2109915"/>
    <lineage>
        <taxon>Bacteria</taxon>
        <taxon>Pseudomonadati</taxon>
        <taxon>Pseudomonadota</taxon>
        <taxon>Betaproteobacteria</taxon>
        <taxon>Burkholderiales</taxon>
        <taxon>Comamonadaceae</taxon>
        <taxon>Simplicispira</taxon>
    </lineage>
</organism>
<dbReference type="InterPro" id="IPR001387">
    <property type="entry name" value="Cro/C1-type_HTH"/>
</dbReference>
<dbReference type="InterPro" id="IPR010982">
    <property type="entry name" value="Lambda_DNA-bd_dom_sf"/>
</dbReference>
<protein>
    <recommendedName>
        <fullName evidence="2">HTH cro/C1-type domain-containing protein</fullName>
    </recommendedName>
</protein>
<dbReference type="EMBL" id="CP027670">
    <property type="protein sequence ID" value="AVO43410.1"/>
    <property type="molecule type" value="Genomic_DNA"/>
</dbReference>
<dbReference type="Pfam" id="PF13560">
    <property type="entry name" value="HTH_31"/>
    <property type="match status" value="1"/>
</dbReference>